<keyword evidence="6" id="KW-1185">Reference proteome</keyword>
<protein>
    <submittedName>
        <fullName evidence="5">ATP-dependent acyl-CoA ligase</fullName>
    </submittedName>
</protein>
<name>A0ABQ4EY92_9ACTN</name>
<evidence type="ECO:0000313" key="6">
    <source>
        <dbReference type="Proteomes" id="UP000621500"/>
    </source>
</evidence>
<dbReference type="InterPro" id="IPR045851">
    <property type="entry name" value="AMP-bd_C_sf"/>
</dbReference>
<dbReference type="PANTHER" id="PTHR43201:SF5">
    <property type="entry name" value="MEDIUM-CHAIN ACYL-COA LIGASE ACSF2, MITOCHONDRIAL"/>
    <property type="match status" value="1"/>
</dbReference>
<dbReference type="InterPro" id="IPR000873">
    <property type="entry name" value="AMP-dep_synth/lig_dom"/>
</dbReference>
<reference evidence="5 6" key="1">
    <citation type="submission" date="2021-01" db="EMBL/GenBank/DDBJ databases">
        <title>Whole genome shotgun sequence of Plantactinospora mayteni NBRC 109088.</title>
        <authorList>
            <person name="Komaki H."/>
            <person name="Tamura T."/>
        </authorList>
    </citation>
    <scope>NUCLEOTIDE SEQUENCE [LARGE SCALE GENOMIC DNA]</scope>
    <source>
        <strain evidence="5 6">NBRC 109088</strain>
    </source>
</reference>
<dbReference type="Gene3D" id="3.40.50.12780">
    <property type="entry name" value="N-terminal domain of ligase-like"/>
    <property type="match status" value="1"/>
</dbReference>
<evidence type="ECO:0000256" key="1">
    <source>
        <dbReference type="ARBA" id="ARBA00006432"/>
    </source>
</evidence>
<gene>
    <name evidence="5" type="ORF">Pma05_61690</name>
</gene>
<feature type="domain" description="AMP-binding enzyme C-terminal" evidence="4">
    <location>
        <begin position="424"/>
        <end position="495"/>
    </location>
</feature>
<evidence type="ECO:0000259" key="4">
    <source>
        <dbReference type="Pfam" id="PF13193"/>
    </source>
</evidence>
<dbReference type="SUPFAM" id="SSF56801">
    <property type="entry name" value="Acetyl-CoA synthetase-like"/>
    <property type="match status" value="1"/>
</dbReference>
<dbReference type="InterPro" id="IPR025110">
    <property type="entry name" value="AMP-bd_C"/>
</dbReference>
<dbReference type="InterPro" id="IPR042099">
    <property type="entry name" value="ANL_N_sf"/>
</dbReference>
<comment type="caution">
    <text evidence="5">The sequence shown here is derived from an EMBL/GenBank/DDBJ whole genome shotgun (WGS) entry which is preliminary data.</text>
</comment>
<evidence type="ECO:0000259" key="3">
    <source>
        <dbReference type="Pfam" id="PF00501"/>
    </source>
</evidence>
<dbReference type="PANTHER" id="PTHR43201">
    <property type="entry name" value="ACYL-COA SYNTHETASE"/>
    <property type="match status" value="1"/>
</dbReference>
<dbReference type="EMBL" id="BONX01000045">
    <property type="protein sequence ID" value="GIG99596.1"/>
    <property type="molecule type" value="Genomic_DNA"/>
</dbReference>
<dbReference type="Gene3D" id="3.30.300.30">
    <property type="match status" value="1"/>
</dbReference>
<proteinExistence type="inferred from homology"/>
<accession>A0ABQ4EY92</accession>
<evidence type="ECO:0000256" key="2">
    <source>
        <dbReference type="ARBA" id="ARBA00022598"/>
    </source>
</evidence>
<comment type="similarity">
    <text evidence="1">Belongs to the ATP-dependent AMP-binding enzyme family.</text>
</comment>
<keyword evidence="2 5" id="KW-0436">Ligase</keyword>
<dbReference type="Proteomes" id="UP000621500">
    <property type="component" value="Unassembled WGS sequence"/>
</dbReference>
<dbReference type="Pfam" id="PF00501">
    <property type="entry name" value="AMP-binding"/>
    <property type="match status" value="1"/>
</dbReference>
<organism evidence="5 6">
    <name type="scientific">Plantactinospora mayteni</name>
    <dbReference type="NCBI Taxonomy" id="566021"/>
    <lineage>
        <taxon>Bacteria</taxon>
        <taxon>Bacillati</taxon>
        <taxon>Actinomycetota</taxon>
        <taxon>Actinomycetes</taxon>
        <taxon>Micromonosporales</taxon>
        <taxon>Micromonosporaceae</taxon>
        <taxon>Plantactinospora</taxon>
    </lineage>
</organism>
<evidence type="ECO:0000313" key="5">
    <source>
        <dbReference type="EMBL" id="GIG99596.1"/>
    </source>
</evidence>
<feature type="domain" description="AMP-dependent synthetase/ligase" evidence="3">
    <location>
        <begin position="22"/>
        <end position="372"/>
    </location>
</feature>
<dbReference type="GO" id="GO:0016874">
    <property type="term" value="F:ligase activity"/>
    <property type="evidence" value="ECO:0007669"/>
    <property type="project" value="UniProtKB-KW"/>
</dbReference>
<dbReference type="Pfam" id="PF13193">
    <property type="entry name" value="AMP-binding_C"/>
    <property type="match status" value="1"/>
</dbReference>
<sequence>MAGVSAAALSAFAGRDVGWLVDRWAATAPDRTFLTWAPFDAPVRRWTWSEFARDVGALRAGFARRGVRPGDPVALVLPNHPDFLLAWTALTAMGAAAVCLDPRLSADEFGYVGAHCGPVGAVLSGEVADVVSGAMPELAWVAVSEGTGADAVATLLRADPVACRPLVPGAATASVQYTSGTTARPKGVVWTQANCLWAGKVGAAHQGLRPDDTYLVHLPLFHTNALSYSFLSCLWSGAALVLQPKFSASRFWDVSVDHGVTWTSVVSFVLRALADREVPDRHAYRGWGNSANLDPAPVTGGVPVVGWFGMTETVSHPVVGDLHHQDAPGTIGRPAGEYDVRVVDDDGRSVAPGETGNLHVRGVPGVSLFQEYLHDPDATAATYAGDGWFVTGDRLRLDPGGTLTFVERDRDVLKVGGENIGAPEIERVLLGVPGVREAVVVGKPDPMLGEVPVAFVVTHDEAEVTVGALADRCSQLLADFKRPREVRIVDDLPRATLNKVAKSRLRDLLAAEISGA</sequence>